<protein>
    <submittedName>
        <fullName evidence="1">Vacuolar alkaline phosphatase</fullName>
        <ecNumber evidence="1">3.1.3.1</ecNumber>
    </submittedName>
</protein>
<sequence length="136" mass="15036">YVTSYCGPSDAKYAFVNEIVFPQWLGIADATQDEVEGLAAAKSFARARELVAQAVSKRAELGFTTHGHTGVDVNLYAYGWEAQKFRGNHENVDLGSIFIDLLKLDLDSVTARIAHDNTKQPTPYDPYAVDVLDMHD</sequence>
<comment type="caution">
    <text evidence="1">The sequence shown here is derived from an EMBL/GenBank/DDBJ whole genome shotgun (WGS) entry which is preliminary data.</text>
</comment>
<reference evidence="1" key="1">
    <citation type="submission" date="2022-06" db="EMBL/GenBank/DDBJ databases">
        <title>Phylogenomic reconstructions and comparative analyses of Kickxellomycotina fungi.</title>
        <authorList>
            <person name="Reynolds N.K."/>
            <person name="Stajich J.E."/>
            <person name="Barry K."/>
            <person name="Grigoriev I.V."/>
            <person name="Crous P."/>
            <person name="Smith M.E."/>
        </authorList>
    </citation>
    <scope>NUCLEOTIDE SEQUENCE</scope>
    <source>
        <strain evidence="1">RSA 2271</strain>
    </source>
</reference>
<proteinExistence type="predicted"/>
<evidence type="ECO:0000313" key="1">
    <source>
        <dbReference type="EMBL" id="KAJ1678440.1"/>
    </source>
</evidence>
<dbReference type="Proteomes" id="UP001145114">
    <property type="component" value="Unassembled WGS sequence"/>
</dbReference>
<dbReference type="EC" id="3.1.3.1" evidence="1"/>
<keyword evidence="2" id="KW-1185">Reference proteome</keyword>
<name>A0ACC1HPG9_9FUNG</name>
<dbReference type="EMBL" id="JAMZIH010001164">
    <property type="protein sequence ID" value="KAJ1678440.1"/>
    <property type="molecule type" value="Genomic_DNA"/>
</dbReference>
<accession>A0ACC1HPG9</accession>
<keyword evidence="1" id="KW-0378">Hydrolase</keyword>
<gene>
    <name evidence="1" type="primary">PHO8_1</name>
    <name evidence="1" type="ORF">EV182_004040</name>
</gene>
<feature type="non-terminal residue" evidence="1">
    <location>
        <position position="1"/>
    </location>
</feature>
<organism evidence="1 2">
    <name type="scientific">Spiromyces aspiralis</name>
    <dbReference type="NCBI Taxonomy" id="68401"/>
    <lineage>
        <taxon>Eukaryota</taxon>
        <taxon>Fungi</taxon>
        <taxon>Fungi incertae sedis</taxon>
        <taxon>Zoopagomycota</taxon>
        <taxon>Kickxellomycotina</taxon>
        <taxon>Kickxellomycetes</taxon>
        <taxon>Kickxellales</taxon>
        <taxon>Kickxellaceae</taxon>
        <taxon>Spiromyces</taxon>
    </lineage>
</organism>
<evidence type="ECO:0000313" key="2">
    <source>
        <dbReference type="Proteomes" id="UP001145114"/>
    </source>
</evidence>